<dbReference type="AlphaFoldDB" id="A0A817B9B6"/>
<gene>
    <name evidence="2" type="ORF">DARMORV10_A10P17560.1</name>
</gene>
<feature type="region of interest" description="Disordered" evidence="1">
    <location>
        <begin position="221"/>
        <end position="277"/>
    </location>
</feature>
<dbReference type="EMBL" id="HG994364">
    <property type="protein sequence ID" value="CAF2336145.1"/>
    <property type="molecule type" value="Genomic_DNA"/>
</dbReference>
<feature type="region of interest" description="Disordered" evidence="1">
    <location>
        <begin position="120"/>
        <end position="198"/>
    </location>
</feature>
<proteinExistence type="predicted"/>
<dbReference type="Proteomes" id="UP001295469">
    <property type="component" value="Chromosome A10"/>
</dbReference>
<accession>A0A817B9B6</accession>
<feature type="compositionally biased region" description="Basic and acidic residues" evidence="1">
    <location>
        <begin position="13"/>
        <end position="34"/>
    </location>
</feature>
<reference evidence="2" key="1">
    <citation type="submission" date="2021-01" db="EMBL/GenBank/DDBJ databases">
        <authorList>
            <consortium name="Genoscope - CEA"/>
            <person name="William W."/>
        </authorList>
    </citation>
    <scope>NUCLEOTIDE SEQUENCE</scope>
</reference>
<protein>
    <submittedName>
        <fullName evidence="2">(rape) hypothetical protein</fullName>
    </submittedName>
</protein>
<feature type="compositionally biased region" description="Basic and acidic residues" evidence="1">
    <location>
        <begin position="123"/>
        <end position="187"/>
    </location>
</feature>
<evidence type="ECO:0000313" key="2">
    <source>
        <dbReference type="EMBL" id="CAF2336145.1"/>
    </source>
</evidence>
<sequence>MNFCCFCFKKKKETVPDGAKEPEVKIQQQDEGKRPINIKKASKPLNGDASSSNGTASQNYSFLEQAKGVGAGAAEAAEKLKVIGVGAAAQVNAIGVGAAENVKAIGKGAFNLLPNNIKGYFGKKNDRKEPRAVKPQQWKEEEEMRQKRIRQEKEEENRRQRDLAEEKRKQEKIRQEKEEEERRKRASENNSGETSMVAGITGSLWNTISTVTNATAQALETVQRSTSTQAQRTGETSTSTHTQGTWRPSTSTHTQGTWRPSTSTQNPYSSQRGNTTS</sequence>
<feature type="region of interest" description="Disordered" evidence="1">
    <location>
        <begin position="13"/>
        <end position="56"/>
    </location>
</feature>
<name>A0A817B9B6_BRANA</name>
<organism evidence="2">
    <name type="scientific">Brassica napus</name>
    <name type="common">Rape</name>
    <dbReference type="NCBI Taxonomy" id="3708"/>
    <lineage>
        <taxon>Eukaryota</taxon>
        <taxon>Viridiplantae</taxon>
        <taxon>Streptophyta</taxon>
        <taxon>Embryophyta</taxon>
        <taxon>Tracheophyta</taxon>
        <taxon>Spermatophyta</taxon>
        <taxon>Magnoliopsida</taxon>
        <taxon>eudicotyledons</taxon>
        <taxon>Gunneridae</taxon>
        <taxon>Pentapetalae</taxon>
        <taxon>rosids</taxon>
        <taxon>malvids</taxon>
        <taxon>Brassicales</taxon>
        <taxon>Brassicaceae</taxon>
        <taxon>Brassiceae</taxon>
        <taxon>Brassica</taxon>
    </lineage>
</organism>
<evidence type="ECO:0000256" key="1">
    <source>
        <dbReference type="SAM" id="MobiDB-lite"/>
    </source>
</evidence>